<dbReference type="InterPro" id="IPR013784">
    <property type="entry name" value="Carb-bd-like_fold"/>
</dbReference>
<dbReference type="GO" id="GO:0030246">
    <property type="term" value="F:carbohydrate binding"/>
    <property type="evidence" value="ECO:0007669"/>
    <property type="project" value="InterPro"/>
</dbReference>
<dbReference type="InterPro" id="IPR012910">
    <property type="entry name" value="Plug_dom"/>
</dbReference>
<protein>
    <submittedName>
        <fullName evidence="14">TonB-dependent receptor</fullName>
    </submittedName>
</protein>
<dbReference type="Pfam" id="PF13715">
    <property type="entry name" value="CarbopepD_reg_2"/>
    <property type="match status" value="1"/>
</dbReference>
<evidence type="ECO:0000256" key="11">
    <source>
        <dbReference type="RuleBase" id="RU003357"/>
    </source>
</evidence>
<gene>
    <name evidence="14" type="ORF">G3569_07110</name>
</gene>
<keyword evidence="9 10" id="KW-0998">Cell outer membrane</keyword>
<comment type="caution">
    <text evidence="14">The sequence shown here is derived from an EMBL/GenBank/DDBJ whole genome shotgun (WGS) entry which is preliminary data.</text>
</comment>
<dbReference type="PANTHER" id="PTHR30069">
    <property type="entry name" value="TONB-DEPENDENT OUTER MEMBRANE RECEPTOR"/>
    <property type="match status" value="1"/>
</dbReference>
<keyword evidence="7 10" id="KW-0472">Membrane</keyword>
<dbReference type="AlphaFoldDB" id="A0A6M1SW44"/>
<evidence type="ECO:0000259" key="12">
    <source>
        <dbReference type="Pfam" id="PF00593"/>
    </source>
</evidence>
<evidence type="ECO:0000256" key="6">
    <source>
        <dbReference type="ARBA" id="ARBA00023077"/>
    </source>
</evidence>
<evidence type="ECO:0000256" key="5">
    <source>
        <dbReference type="ARBA" id="ARBA00022729"/>
    </source>
</evidence>
<dbReference type="Proteomes" id="UP000479132">
    <property type="component" value="Unassembled WGS sequence"/>
</dbReference>
<keyword evidence="4 10" id="KW-0812">Transmembrane</keyword>
<dbReference type="Pfam" id="PF00593">
    <property type="entry name" value="TonB_dep_Rec_b-barrel"/>
    <property type="match status" value="1"/>
</dbReference>
<dbReference type="GO" id="GO:0044718">
    <property type="term" value="P:siderophore transmembrane transport"/>
    <property type="evidence" value="ECO:0007669"/>
    <property type="project" value="TreeGrafter"/>
</dbReference>
<organism evidence="14 15">
    <name type="scientific">Fodinibius halophilus</name>
    <dbReference type="NCBI Taxonomy" id="1736908"/>
    <lineage>
        <taxon>Bacteria</taxon>
        <taxon>Pseudomonadati</taxon>
        <taxon>Balneolota</taxon>
        <taxon>Balneolia</taxon>
        <taxon>Balneolales</taxon>
        <taxon>Balneolaceae</taxon>
        <taxon>Fodinibius</taxon>
    </lineage>
</organism>
<dbReference type="GO" id="GO:0009279">
    <property type="term" value="C:cell outer membrane"/>
    <property type="evidence" value="ECO:0007669"/>
    <property type="project" value="UniProtKB-SubCell"/>
</dbReference>
<keyword evidence="8 14" id="KW-0675">Receptor</keyword>
<evidence type="ECO:0000256" key="9">
    <source>
        <dbReference type="ARBA" id="ARBA00023237"/>
    </source>
</evidence>
<dbReference type="Gene3D" id="2.40.170.20">
    <property type="entry name" value="TonB-dependent receptor, beta-barrel domain"/>
    <property type="match status" value="1"/>
</dbReference>
<proteinExistence type="inferred from homology"/>
<dbReference type="InterPro" id="IPR039426">
    <property type="entry name" value="TonB-dep_rcpt-like"/>
</dbReference>
<evidence type="ECO:0000256" key="10">
    <source>
        <dbReference type="PROSITE-ProRule" id="PRU01360"/>
    </source>
</evidence>
<keyword evidence="2 10" id="KW-0813">Transport</keyword>
<sequence length="804" mass="86755">MNSRSKILQLLLYTGFFLFVVGSVTAIAQSAEKASIEGTVSDQEKDPISGVNVALPQLNRGTFTKGDGSYSIQNLPSGTYTIVFSFVGYQNKRQQVTLHPGETVTLRVSLEQTLIRNETITVTGTPYASDPLTTPADVDVLTGSDKFSKQQTSLGSSLDDLAGVSSISTGSQMGKPVIRGLSGSRVRVLDDGVAMDYQQYGVRHGPNVDPFTSERIEVLRGAASVQYGSDALGGAVNVISNALPDAIDSQSFLEGKTLGEFATNNNELVGGLHLNGATGRWGVTGTIIRRSAGNMTVPEVPTFPQSADSTAPKFSGELDHTDYDQLNGSLGIGYQTSIGQLTAEYTRWQNNHNFLLPNGKGLGQNLENNSLQIEGNLQLNNNFILKPSFTYASNLRQSNPGGANAEPRSELPGSGFAHLDILTKNYTGKVNLDHPSVGPFSGAVGLEYKYKDQDTRGVEPLVPSATIQNFAAFVFEKAEFGDFTLSVGARADARSQEADPNADLNLPDFSAEETADVLDQSYFEFSGSVGATYRITNSFAIATNIGRGFRAPSLFNLHVDGVHGGIAAYQVGNPYLDPERSLNTDLSIRWRSTNVKTKATIYRNAIQNYVFLVNTGEFAGPNNDGPPVLKTVQGNARLLGANADITAQLLPWLQLSGTFETVTGENVDESISQVNDLPLLPPTKISANIKLIQKDLGAFQNTFLDLGITHTSSKEAAGRYEPFWQFGNAPKFNNFGVASTDAYTLINATIGGEISIWNRPISMQISAKNILNKDYRDFLDTYKGYALSPGRNITFRVKVPFTIL</sequence>
<dbReference type="SUPFAM" id="SSF56935">
    <property type="entry name" value="Porins"/>
    <property type="match status" value="1"/>
</dbReference>
<evidence type="ECO:0000313" key="15">
    <source>
        <dbReference type="Proteomes" id="UP000479132"/>
    </source>
</evidence>
<name>A0A6M1SW44_9BACT</name>
<evidence type="ECO:0000313" key="14">
    <source>
        <dbReference type="EMBL" id="NGP88118.1"/>
    </source>
</evidence>
<evidence type="ECO:0000256" key="7">
    <source>
        <dbReference type="ARBA" id="ARBA00023136"/>
    </source>
</evidence>
<dbReference type="Gene3D" id="2.60.40.1120">
    <property type="entry name" value="Carboxypeptidase-like, regulatory domain"/>
    <property type="match status" value="1"/>
</dbReference>
<keyword evidence="6 11" id="KW-0798">TonB box</keyword>
<dbReference type="Pfam" id="PF07715">
    <property type="entry name" value="Plug"/>
    <property type="match status" value="1"/>
</dbReference>
<feature type="domain" description="TonB-dependent receptor plug" evidence="13">
    <location>
        <begin position="132"/>
        <end position="235"/>
    </location>
</feature>
<evidence type="ECO:0000259" key="13">
    <source>
        <dbReference type="Pfam" id="PF07715"/>
    </source>
</evidence>
<evidence type="ECO:0000256" key="8">
    <source>
        <dbReference type="ARBA" id="ARBA00023170"/>
    </source>
</evidence>
<reference evidence="14 15" key="1">
    <citation type="submission" date="2020-02" db="EMBL/GenBank/DDBJ databases">
        <title>Aliifodinibius halophilus 2W32, complete genome.</title>
        <authorList>
            <person name="Li Y."/>
            <person name="Wu S."/>
        </authorList>
    </citation>
    <scope>NUCLEOTIDE SEQUENCE [LARGE SCALE GENOMIC DNA]</scope>
    <source>
        <strain evidence="14 15">2W32</strain>
    </source>
</reference>
<dbReference type="RefSeq" id="WP_165267519.1">
    <property type="nucleotide sequence ID" value="NZ_JAALLS010000007.1"/>
</dbReference>
<evidence type="ECO:0000256" key="2">
    <source>
        <dbReference type="ARBA" id="ARBA00022448"/>
    </source>
</evidence>
<keyword evidence="3 10" id="KW-1134">Transmembrane beta strand</keyword>
<keyword evidence="15" id="KW-1185">Reference proteome</keyword>
<accession>A0A6M1SW44</accession>
<dbReference type="SUPFAM" id="SSF49452">
    <property type="entry name" value="Starch-binding domain-like"/>
    <property type="match status" value="1"/>
</dbReference>
<dbReference type="PROSITE" id="PS52016">
    <property type="entry name" value="TONB_DEPENDENT_REC_3"/>
    <property type="match status" value="1"/>
</dbReference>
<dbReference type="InterPro" id="IPR036942">
    <property type="entry name" value="Beta-barrel_TonB_sf"/>
</dbReference>
<dbReference type="EMBL" id="JAALLS010000007">
    <property type="protein sequence ID" value="NGP88118.1"/>
    <property type="molecule type" value="Genomic_DNA"/>
</dbReference>
<dbReference type="Gene3D" id="2.170.130.10">
    <property type="entry name" value="TonB-dependent receptor, plug domain"/>
    <property type="match status" value="1"/>
</dbReference>
<comment type="similarity">
    <text evidence="10 11">Belongs to the TonB-dependent receptor family.</text>
</comment>
<keyword evidence="5" id="KW-0732">Signal</keyword>
<dbReference type="InterPro" id="IPR037066">
    <property type="entry name" value="Plug_dom_sf"/>
</dbReference>
<dbReference type="PANTHER" id="PTHR30069:SF29">
    <property type="entry name" value="HEMOGLOBIN AND HEMOGLOBIN-HAPTOGLOBIN-BINDING PROTEIN 1-RELATED"/>
    <property type="match status" value="1"/>
</dbReference>
<feature type="domain" description="TonB-dependent receptor-like beta-barrel" evidence="12">
    <location>
        <begin position="322"/>
        <end position="769"/>
    </location>
</feature>
<comment type="subcellular location">
    <subcellularLocation>
        <location evidence="1 10">Cell outer membrane</location>
        <topology evidence="1 10">Multi-pass membrane protein</topology>
    </subcellularLocation>
</comment>
<evidence type="ECO:0000256" key="4">
    <source>
        <dbReference type="ARBA" id="ARBA00022692"/>
    </source>
</evidence>
<dbReference type="InterPro" id="IPR000531">
    <property type="entry name" value="Beta-barrel_TonB"/>
</dbReference>
<evidence type="ECO:0000256" key="3">
    <source>
        <dbReference type="ARBA" id="ARBA00022452"/>
    </source>
</evidence>
<dbReference type="GO" id="GO:0015344">
    <property type="term" value="F:siderophore uptake transmembrane transporter activity"/>
    <property type="evidence" value="ECO:0007669"/>
    <property type="project" value="TreeGrafter"/>
</dbReference>
<evidence type="ECO:0000256" key="1">
    <source>
        <dbReference type="ARBA" id="ARBA00004571"/>
    </source>
</evidence>